<keyword evidence="3" id="KW-1185">Reference proteome</keyword>
<dbReference type="KEGG" id="hprf:HLPR_04930"/>
<sequence length="171" mass="20721">MSDKINTLYLSKIIILIVIFLISLINVKKILNDNKKIKNFTTLLFRGKKNKWSILNLIYLGFWLVFMIRIIDNNIMKTILLLITLIIAIVYFIRFYRNFEIYENGIITSNLVFNWKDVVSYNIFEKKNHKILELTIRFDNAFIEKERFYSIKLKDEESRIVEKKLIEWRDK</sequence>
<name>A0AAU9E693_9FIRM</name>
<gene>
    <name evidence="2" type="ORF">HLPR_04930</name>
</gene>
<accession>A0AAU9E693</accession>
<keyword evidence="1" id="KW-0472">Membrane</keyword>
<dbReference type="AlphaFoldDB" id="A0AAU9E693"/>
<feature type="transmembrane region" description="Helical" evidence="1">
    <location>
        <begin position="77"/>
        <end position="96"/>
    </location>
</feature>
<dbReference type="EMBL" id="AP028654">
    <property type="protein sequence ID" value="BEP28162.1"/>
    <property type="molecule type" value="Genomic_DNA"/>
</dbReference>
<evidence type="ECO:0000313" key="3">
    <source>
        <dbReference type="Proteomes" id="UP001321786"/>
    </source>
</evidence>
<feature type="transmembrane region" description="Helical" evidence="1">
    <location>
        <begin position="12"/>
        <end position="31"/>
    </location>
</feature>
<keyword evidence="1" id="KW-0812">Transmembrane</keyword>
<dbReference type="RefSeq" id="WP_338536497.1">
    <property type="nucleotide sequence ID" value="NZ_AP028654.1"/>
</dbReference>
<feature type="transmembrane region" description="Helical" evidence="1">
    <location>
        <begin position="52"/>
        <end position="71"/>
    </location>
</feature>
<evidence type="ECO:0000256" key="1">
    <source>
        <dbReference type="SAM" id="Phobius"/>
    </source>
</evidence>
<evidence type="ECO:0000313" key="2">
    <source>
        <dbReference type="EMBL" id="BEP28162.1"/>
    </source>
</evidence>
<proteinExistence type="predicted"/>
<reference evidence="2 3" key="1">
    <citation type="submission" date="2023-08" db="EMBL/GenBank/DDBJ databases">
        <title>Helicovermis profunda gen. nov., sp. nov., a novel mesophilic, fermentative bacterium within the Bacillota from a deep-sea hydrothermal vent chimney.</title>
        <authorList>
            <person name="Miyazaki U."/>
            <person name="Mizutani D."/>
            <person name="Hashimoto Y."/>
            <person name="Tame A."/>
            <person name="Sawayama S."/>
            <person name="Miyazaki J."/>
            <person name="Takai K."/>
            <person name="Nakagawa S."/>
        </authorList>
    </citation>
    <scope>NUCLEOTIDE SEQUENCE [LARGE SCALE GENOMIC DNA]</scope>
    <source>
        <strain evidence="2 3">S502</strain>
    </source>
</reference>
<evidence type="ECO:0008006" key="4">
    <source>
        <dbReference type="Google" id="ProtNLM"/>
    </source>
</evidence>
<keyword evidence="1" id="KW-1133">Transmembrane helix</keyword>
<protein>
    <recommendedName>
        <fullName evidence="4">DUF5673 domain-containing protein</fullName>
    </recommendedName>
</protein>
<organism evidence="2 3">
    <name type="scientific">Helicovermis profundi</name>
    <dbReference type="NCBI Taxonomy" id="3065157"/>
    <lineage>
        <taxon>Bacteria</taxon>
        <taxon>Bacillati</taxon>
        <taxon>Bacillota</taxon>
        <taxon>Clostridia</taxon>
        <taxon>Helicovermis</taxon>
    </lineage>
</organism>
<dbReference type="Proteomes" id="UP001321786">
    <property type="component" value="Chromosome"/>
</dbReference>